<feature type="transmembrane region" description="Helical" evidence="1">
    <location>
        <begin position="20"/>
        <end position="43"/>
    </location>
</feature>
<accession>A0AAD5V6X4</accession>
<name>A0AAD5V6X4_9APHY</name>
<protein>
    <recommendedName>
        <fullName evidence="4">Transmembrane protein</fullName>
    </recommendedName>
</protein>
<keyword evidence="1" id="KW-0472">Membrane</keyword>
<reference evidence="2" key="1">
    <citation type="submission" date="2022-07" db="EMBL/GenBank/DDBJ databases">
        <title>Genome Sequence of Physisporinus lineatus.</title>
        <authorList>
            <person name="Buettner E."/>
        </authorList>
    </citation>
    <scope>NUCLEOTIDE SEQUENCE</scope>
    <source>
        <strain evidence="2">VT162</strain>
    </source>
</reference>
<sequence>MAKDWMSPEEIALDASIFLKLMHAIAGMYIWEFCISLNFEWSFFNGKKKFNWPMIFYFLGRYWALFTLVGLLVALDSTTFIREVNCQALYTFLAVAGQVTIGFASINLAIRAMVIWGQSIYIVVPLVILILGHWAVLMQGVVVTASWTGSACAVSQTNSSVLTATFAYSICLDFIVFAVTAWKLVMPNRRRSQLMDLMFKDGLVYFVLAFVANVPAAVVISLKLNPVMDIMFNIPAAITSTTVACRAVRRLANFSATTPAIYMTTEHRDGPHSAIMFRSGGHTDVNTAVSLASGKPAEGVHVQVKLLCRISDILGGAC</sequence>
<evidence type="ECO:0008006" key="4">
    <source>
        <dbReference type="Google" id="ProtNLM"/>
    </source>
</evidence>
<proteinExistence type="predicted"/>
<keyword evidence="3" id="KW-1185">Reference proteome</keyword>
<organism evidence="2 3">
    <name type="scientific">Meripilus lineatus</name>
    <dbReference type="NCBI Taxonomy" id="2056292"/>
    <lineage>
        <taxon>Eukaryota</taxon>
        <taxon>Fungi</taxon>
        <taxon>Dikarya</taxon>
        <taxon>Basidiomycota</taxon>
        <taxon>Agaricomycotina</taxon>
        <taxon>Agaricomycetes</taxon>
        <taxon>Polyporales</taxon>
        <taxon>Meripilaceae</taxon>
        <taxon>Meripilus</taxon>
    </lineage>
</organism>
<feature type="transmembrane region" description="Helical" evidence="1">
    <location>
        <begin position="161"/>
        <end position="182"/>
    </location>
</feature>
<feature type="transmembrane region" description="Helical" evidence="1">
    <location>
        <begin position="55"/>
        <end position="75"/>
    </location>
</feature>
<feature type="transmembrane region" description="Helical" evidence="1">
    <location>
        <begin position="120"/>
        <end position="141"/>
    </location>
</feature>
<feature type="transmembrane region" description="Helical" evidence="1">
    <location>
        <begin position="87"/>
        <end position="108"/>
    </location>
</feature>
<dbReference type="AlphaFoldDB" id="A0AAD5V6X4"/>
<gene>
    <name evidence="2" type="ORF">NLI96_g3406</name>
</gene>
<dbReference type="EMBL" id="JANAWD010000086">
    <property type="protein sequence ID" value="KAJ3487631.1"/>
    <property type="molecule type" value="Genomic_DNA"/>
</dbReference>
<feature type="transmembrane region" description="Helical" evidence="1">
    <location>
        <begin position="203"/>
        <end position="224"/>
    </location>
</feature>
<evidence type="ECO:0000256" key="1">
    <source>
        <dbReference type="SAM" id="Phobius"/>
    </source>
</evidence>
<keyword evidence="1" id="KW-1133">Transmembrane helix</keyword>
<comment type="caution">
    <text evidence="2">The sequence shown here is derived from an EMBL/GenBank/DDBJ whole genome shotgun (WGS) entry which is preliminary data.</text>
</comment>
<evidence type="ECO:0000313" key="2">
    <source>
        <dbReference type="EMBL" id="KAJ3487631.1"/>
    </source>
</evidence>
<keyword evidence="1" id="KW-0812">Transmembrane</keyword>
<evidence type="ECO:0000313" key="3">
    <source>
        <dbReference type="Proteomes" id="UP001212997"/>
    </source>
</evidence>
<dbReference type="Proteomes" id="UP001212997">
    <property type="component" value="Unassembled WGS sequence"/>
</dbReference>